<keyword evidence="15" id="KW-0408">Iron</keyword>
<comment type="catalytic activity">
    <reaction evidence="19 20">
        <text>a quinol + 2 Fe(III)-[cytochrome c](out) = a quinone + 2 Fe(II)-[cytochrome c](out) + 2 H(+)(out)</text>
        <dbReference type="Rhea" id="RHEA:11484"/>
        <dbReference type="Rhea" id="RHEA-COMP:10350"/>
        <dbReference type="Rhea" id="RHEA-COMP:14399"/>
        <dbReference type="ChEBI" id="CHEBI:15378"/>
        <dbReference type="ChEBI" id="CHEBI:24646"/>
        <dbReference type="ChEBI" id="CHEBI:29033"/>
        <dbReference type="ChEBI" id="CHEBI:29034"/>
        <dbReference type="ChEBI" id="CHEBI:132124"/>
        <dbReference type="EC" id="7.1.1.8"/>
    </reaction>
</comment>
<comment type="cofactor">
    <cofactor evidence="20">
        <name>[2Fe-2S] cluster</name>
        <dbReference type="ChEBI" id="CHEBI:190135"/>
    </cofactor>
    <text evidence="20">Binds 1 [2Fe-2S] cluster per subunit.</text>
</comment>
<accession>A0A139BV16</accession>
<dbReference type="SUPFAM" id="SSF50022">
    <property type="entry name" value="ISP domain"/>
    <property type="match status" value="1"/>
</dbReference>
<evidence type="ECO:0000313" key="24">
    <source>
        <dbReference type="Proteomes" id="UP000070578"/>
    </source>
</evidence>
<dbReference type="InterPro" id="IPR014349">
    <property type="entry name" value="Rieske_Fe-S_prot"/>
</dbReference>
<comment type="similarity">
    <text evidence="3">Belongs to the Rieske iron-sulfur protein family.</text>
</comment>
<dbReference type="GO" id="GO:0051537">
    <property type="term" value="F:2 iron, 2 sulfur cluster binding"/>
    <property type="evidence" value="ECO:0007669"/>
    <property type="project" value="UniProtKB-KW"/>
</dbReference>
<keyword evidence="17 20" id="KW-0472">Membrane</keyword>
<dbReference type="GO" id="GO:0046872">
    <property type="term" value="F:metal ion binding"/>
    <property type="evidence" value="ECO:0007669"/>
    <property type="project" value="UniProtKB-KW"/>
</dbReference>
<evidence type="ECO:0000256" key="5">
    <source>
        <dbReference type="ARBA" id="ARBA00012951"/>
    </source>
</evidence>
<dbReference type="AlphaFoldDB" id="A0A139BV16"/>
<reference evidence="23 24" key="1">
    <citation type="submission" date="2016-02" db="EMBL/GenBank/DDBJ databases">
        <authorList>
            <person name="Wen L."/>
            <person name="He K."/>
            <person name="Yang H."/>
        </authorList>
    </citation>
    <scope>NUCLEOTIDE SEQUENCE [LARGE SCALE GENOMIC DNA]</scope>
    <source>
        <strain evidence="23">ShG14-8</strain>
    </source>
</reference>
<feature type="domain" description="Rieske" evidence="22">
    <location>
        <begin position="82"/>
        <end position="168"/>
    </location>
</feature>
<evidence type="ECO:0000256" key="11">
    <source>
        <dbReference type="ARBA" id="ARBA00022723"/>
    </source>
</evidence>
<evidence type="ECO:0000256" key="6">
    <source>
        <dbReference type="ARBA" id="ARBA00019816"/>
    </source>
</evidence>
<dbReference type="PRINTS" id="PR00162">
    <property type="entry name" value="RIESKE"/>
</dbReference>
<dbReference type="InterPro" id="IPR005805">
    <property type="entry name" value="Rieske_Fe-S_prot_C"/>
</dbReference>
<dbReference type="InterPro" id="IPR017941">
    <property type="entry name" value="Rieske_2Fe-2S"/>
</dbReference>
<gene>
    <name evidence="23" type="ORF">AWT59_1054</name>
</gene>
<comment type="subunit">
    <text evidence="4 21">The main subunits of complex b-c1 are: cytochrome b, cytochrome c1 and the Rieske protein.</text>
</comment>
<dbReference type="PATRIC" id="fig|1796491.3.peg.1155"/>
<evidence type="ECO:0000256" key="1">
    <source>
        <dbReference type="ARBA" id="ARBA00002444"/>
    </source>
</evidence>
<evidence type="ECO:0000256" key="13">
    <source>
        <dbReference type="ARBA" id="ARBA00022982"/>
    </source>
</evidence>
<dbReference type="EC" id="7.1.1.8" evidence="5 20"/>
<feature type="transmembrane region" description="Helical" evidence="20">
    <location>
        <begin position="21"/>
        <end position="38"/>
    </location>
</feature>
<evidence type="ECO:0000256" key="21">
    <source>
        <dbReference type="RuleBase" id="RU004497"/>
    </source>
</evidence>
<reference evidence="23 24" key="2">
    <citation type="submission" date="2016-03" db="EMBL/GenBank/DDBJ databases">
        <title>New uncultured bacterium of the family Gallionellaceae from acid mine drainage: description and reconstruction of genome based on metagenomic analysis of microbial community.</title>
        <authorList>
            <person name="Kadnikov V."/>
            <person name="Ivasenko D."/>
            <person name="Beletsky A."/>
            <person name="Mardanov A."/>
            <person name="Danilova E."/>
            <person name="Pimenov N."/>
            <person name="Karnachuk O."/>
            <person name="Ravin N."/>
        </authorList>
    </citation>
    <scope>NUCLEOTIDE SEQUENCE [LARGE SCALE GENOMIC DNA]</scope>
    <source>
        <strain evidence="23">ShG14-8</strain>
    </source>
</reference>
<keyword evidence="7 20" id="KW-0813">Transport</keyword>
<dbReference type="Gene3D" id="2.102.10.10">
    <property type="entry name" value="Rieske [2Fe-2S] iron-sulphur domain"/>
    <property type="match status" value="1"/>
</dbReference>
<dbReference type="FunFam" id="2.102.10.10:FF:000001">
    <property type="entry name" value="Cytochrome b-c1 complex subunit Rieske, mitochondrial"/>
    <property type="match status" value="1"/>
</dbReference>
<keyword evidence="10" id="KW-0001">2Fe-2S</keyword>
<dbReference type="PROSITE" id="PS51296">
    <property type="entry name" value="RIESKE"/>
    <property type="match status" value="1"/>
</dbReference>
<keyword evidence="9 20" id="KW-0812">Transmembrane</keyword>
<comment type="subcellular location">
    <subcellularLocation>
        <location evidence="2">Cell membrane</location>
        <topology evidence="2">Single-pass membrane protein</topology>
    </subcellularLocation>
</comment>
<evidence type="ECO:0000259" key="22">
    <source>
        <dbReference type="PROSITE" id="PS51296"/>
    </source>
</evidence>
<dbReference type="PANTHER" id="PTHR10134">
    <property type="entry name" value="CYTOCHROME B-C1 COMPLEX SUBUNIT RIESKE, MITOCHONDRIAL"/>
    <property type="match status" value="1"/>
</dbReference>
<evidence type="ECO:0000256" key="12">
    <source>
        <dbReference type="ARBA" id="ARBA00022967"/>
    </source>
</evidence>
<dbReference type="Proteomes" id="UP000070578">
    <property type="component" value="Unassembled WGS sequence"/>
</dbReference>
<name>A0A139BV16_9PROT</name>
<dbReference type="InterPro" id="IPR019470">
    <property type="entry name" value="Ubiq_cytC_Rdtase_Fe-S_su_TAT"/>
</dbReference>
<dbReference type="NCBIfam" id="TIGR01416">
    <property type="entry name" value="Rieske_proteo"/>
    <property type="match status" value="1"/>
</dbReference>
<dbReference type="EMBL" id="LSLI01000018">
    <property type="protein sequence ID" value="KXS32812.1"/>
    <property type="molecule type" value="Genomic_DNA"/>
</dbReference>
<evidence type="ECO:0000256" key="15">
    <source>
        <dbReference type="ARBA" id="ARBA00023004"/>
    </source>
</evidence>
<dbReference type="CDD" id="cd03470">
    <property type="entry name" value="Rieske_cytochrome_bc1"/>
    <property type="match status" value="1"/>
</dbReference>
<dbReference type="GO" id="GO:0008121">
    <property type="term" value="F:quinol-cytochrome-c reductase activity"/>
    <property type="evidence" value="ECO:0007669"/>
    <property type="project" value="UniProtKB-EC"/>
</dbReference>
<comment type="caution">
    <text evidence="23">The sequence shown here is derived from an EMBL/GenBank/DDBJ whole genome shotgun (WGS) entry which is preliminary data.</text>
</comment>
<protein>
    <recommendedName>
        <fullName evidence="6 20">Ubiquinol-cytochrome c reductase iron-sulfur subunit</fullName>
        <ecNumber evidence="5 20">7.1.1.8</ecNumber>
    </recommendedName>
</protein>
<evidence type="ECO:0000256" key="4">
    <source>
        <dbReference type="ARBA" id="ARBA00011649"/>
    </source>
</evidence>
<evidence type="ECO:0000256" key="20">
    <source>
        <dbReference type="RuleBase" id="RU004494"/>
    </source>
</evidence>
<evidence type="ECO:0000256" key="7">
    <source>
        <dbReference type="ARBA" id="ARBA00022448"/>
    </source>
</evidence>
<evidence type="ECO:0000256" key="10">
    <source>
        <dbReference type="ARBA" id="ARBA00022714"/>
    </source>
</evidence>
<evidence type="ECO:0000256" key="9">
    <source>
        <dbReference type="ARBA" id="ARBA00022692"/>
    </source>
</evidence>
<dbReference type="Pfam" id="PF00355">
    <property type="entry name" value="Rieske"/>
    <property type="match status" value="1"/>
</dbReference>
<keyword evidence="13 20" id="KW-0249">Electron transport</keyword>
<sequence>MVMADKDTLSDAKRRKFLIKVTSVVGVAGAAAACLPFIDSMNPSADVLAKATTEVDLSGIPESGVHIVAWQGKPVFVYHRTQAEIKAMEASNGVLDPESDQQRVKQPEWLVVVGVCTHMGCVPNKSDSGWLCPCHGSEYDDSGRVVRGPAPKNLEVPPYKFVAADKIVIGVA</sequence>
<dbReference type="InterPro" id="IPR036922">
    <property type="entry name" value="Rieske_2Fe-2S_sf"/>
</dbReference>
<dbReference type="Pfam" id="PF10399">
    <property type="entry name" value="UCR_Fe-S_N"/>
    <property type="match status" value="1"/>
</dbReference>
<proteinExistence type="inferred from homology"/>
<evidence type="ECO:0000256" key="14">
    <source>
        <dbReference type="ARBA" id="ARBA00022989"/>
    </source>
</evidence>
<evidence type="ECO:0000256" key="2">
    <source>
        <dbReference type="ARBA" id="ARBA00004162"/>
    </source>
</evidence>
<evidence type="ECO:0000256" key="8">
    <source>
        <dbReference type="ARBA" id="ARBA00022475"/>
    </source>
</evidence>
<keyword evidence="12" id="KW-1278">Translocase</keyword>
<evidence type="ECO:0000256" key="19">
    <source>
        <dbReference type="ARBA" id="ARBA00029351"/>
    </source>
</evidence>
<evidence type="ECO:0000256" key="18">
    <source>
        <dbReference type="ARBA" id="ARBA00023157"/>
    </source>
</evidence>
<comment type="function">
    <text evidence="1">Component of the ubiquinol-cytochrome c reductase complex (complex III or cytochrome b-c1 complex), which is a respiratory chain that generates an electrochemical potential coupled to ATP synthesis.</text>
</comment>
<keyword evidence="14 20" id="KW-1133">Transmembrane helix</keyword>
<organism evidence="23 24">
    <name type="scientific">Candidatus Gallionella acididurans</name>
    <dbReference type="NCBI Taxonomy" id="1796491"/>
    <lineage>
        <taxon>Bacteria</taxon>
        <taxon>Pseudomonadati</taxon>
        <taxon>Pseudomonadota</taxon>
        <taxon>Betaproteobacteria</taxon>
        <taxon>Nitrosomonadales</taxon>
        <taxon>Gallionellaceae</taxon>
        <taxon>Gallionella</taxon>
    </lineage>
</organism>
<dbReference type="InterPro" id="IPR006317">
    <property type="entry name" value="Ubiquinol_cyt_c_Rdtase_Fe-S-su"/>
</dbReference>
<keyword evidence="18" id="KW-1015">Disulfide bond</keyword>
<keyword evidence="8" id="KW-1003">Cell membrane</keyword>
<comment type="miscellaneous">
    <text evidence="20">The Rieske protein is a high potential 2Fe-2S protein.</text>
</comment>
<dbReference type="Gene3D" id="1.20.5.510">
    <property type="entry name" value="Single helix bin"/>
    <property type="match status" value="1"/>
</dbReference>
<evidence type="ECO:0000256" key="3">
    <source>
        <dbReference type="ARBA" id="ARBA00010651"/>
    </source>
</evidence>
<dbReference type="GO" id="GO:0005886">
    <property type="term" value="C:plasma membrane"/>
    <property type="evidence" value="ECO:0007669"/>
    <property type="project" value="UniProtKB-SubCell"/>
</dbReference>
<dbReference type="PROSITE" id="PS51257">
    <property type="entry name" value="PROKAR_LIPOPROTEIN"/>
    <property type="match status" value="1"/>
</dbReference>
<keyword evidence="11" id="KW-0479">Metal-binding</keyword>
<evidence type="ECO:0000313" key="23">
    <source>
        <dbReference type="EMBL" id="KXS32812.1"/>
    </source>
</evidence>
<evidence type="ECO:0000256" key="17">
    <source>
        <dbReference type="ARBA" id="ARBA00023136"/>
    </source>
</evidence>
<evidence type="ECO:0000256" key="16">
    <source>
        <dbReference type="ARBA" id="ARBA00023014"/>
    </source>
</evidence>
<keyword evidence="16" id="KW-0411">Iron-sulfur</keyword>